<dbReference type="GO" id="GO:0008168">
    <property type="term" value="F:methyltransferase activity"/>
    <property type="evidence" value="ECO:0007669"/>
    <property type="project" value="UniProtKB-KW"/>
</dbReference>
<dbReference type="SUPFAM" id="SSF53335">
    <property type="entry name" value="S-adenosyl-L-methionine-dependent methyltransferases"/>
    <property type="match status" value="1"/>
</dbReference>
<dbReference type="GO" id="GO:0032259">
    <property type="term" value="P:methylation"/>
    <property type="evidence" value="ECO:0007669"/>
    <property type="project" value="UniProtKB-KW"/>
</dbReference>
<organism evidence="2 3">
    <name type="scientific">Glutamicibacter arilaitensis</name>
    <dbReference type="NCBI Taxonomy" id="256701"/>
    <lineage>
        <taxon>Bacteria</taxon>
        <taxon>Bacillati</taxon>
        <taxon>Actinomycetota</taxon>
        <taxon>Actinomycetes</taxon>
        <taxon>Micrococcales</taxon>
        <taxon>Micrococcaceae</taxon>
        <taxon>Glutamicibacter</taxon>
    </lineage>
</organism>
<keyword evidence="2" id="KW-0808">Transferase</keyword>
<dbReference type="EMBL" id="PNQX01000001">
    <property type="protein sequence ID" value="PMQ21140.1"/>
    <property type="molecule type" value="Genomic_DNA"/>
</dbReference>
<protein>
    <submittedName>
        <fullName evidence="2">SAM-dependent methyltransferase</fullName>
    </submittedName>
</protein>
<gene>
    <name evidence="2" type="ORF">CIK84_06085</name>
</gene>
<dbReference type="Gene3D" id="3.40.50.150">
    <property type="entry name" value="Vaccinia Virus protein VP39"/>
    <property type="match status" value="1"/>
</dbReference>
<dbReference type="GO" id="GO:0006596">
    <property type="term" value="P:polyamine biosynthetic process"/>
    <property type="evidence" value="ECO:0007669"/>
    <property type="project" value="UniProtKB-KW"/>
</dbReference>
<dbReference type="AlphaFoldDB" id="A0A2N7S4R7"/>
<dbReference type="PANTHER" id="PTHR43317:SF1">
    <property type="entry name" value="THERMOSPERMINE SYNTHASE ACAULIS5"/>
    <property type="match status" value="1"/>
</dbReference>
<dbReference type="InterPro" id="IPR029063">
    <property type="entry name" value="SAM-dependent_MTases_sf"/>
</dbReference>
<sequence length="260" mass="28742">MTRKLAKRWLGFVQEHATIYDDDIVPGSMILAIGDAPQSHVNLSHPEEVFYEYLARIANHLTVLHPETRPLKMLHLGAGALTLARWASVIYPSSTHVAVDIERELLDFVLTHLPLPQGCDLSPIVADARSVLAEQLSDEKFDVIVLDIFSGPEAPEHLTTSGYYAELKNSLTNDGLLFVNIGDDPPLDFTCSQVEAARTSFETVMLSSSPEMFTKRFPGNMILTASSQAFHEDQILHCQAAGPFPSEVRHAMDLDGFCKP</sequence>
<dbReference type="RefSeq" id="WP_102597783.1">
    <property type="nucleotide sequence ID" value="NZ_PNQX01000001.1"/>
</dbReference>
<dbReference type="Proteomes" id="UP000235739">
    <property type="component" value="Unassembled WGS sequence"/>
</dbReference>
<comment type="caution">
    <text evidence="2">The sequence shown here is derived from an EMBL/GenBank/DDBJ whole genome shotgun (WGS) entry which is preliminary data.</text>
</comment>
<keyword evidence="2" id="KW-0489">Methyltransferase</keyword>
<evidence type="ECO:0000256" key="1">
    <source>
        <dbReference type="ARBA" id="ARBA00023115"/>
    </source>
</evidence>
<keyword evidence="1" id="KW-0620">Polyamine biosynthesis</keyword>
<name>A0A2N7S4R7_9MICC</name>
<dbReference type="CDD" id="cd02440">
    <property type="entry name" value="AdoMet_MTases"/>
    <property type="match status" value="1"/>
</dbReference>
<proteinExistence type="predicted"/>
<reference evidence="2 3" key="1">
    <citation type="journal article" date="2017" name="Elife">
        <title>Extensive horizontal gene transfer in cheese-associated bacteria.</title>
        <authorList>
            <person name="Bonham K.S."/>
            <person name="Wolfe B.E."/>
            <person name="Dutton R.J."/>
        </authorList>
    </citation>
    <scope>NUCLEOTIDE SEQUENCE [LARGE SCALE GENOMIC DNA]</scope>
    <source>
        <strain evidence="2 3">JB182</strain>
    </source>
</reference>
<evidence type="ECO:0000313" key="2">
    <source>
        <dbReference type="EMBL" id="PMQ21140.1"/>
    </source>
</evidence>
<dbReference type="PANTHER" id="PTHR43317">
    <property type="entry name" value="THERMOSPERMINE SYNTHASE ACAULIS5"/>
    <property type="match status" value="1"/>
</dbReference>
<dbReference type="NCBIfam" id="NF037959">
    <property type="entry name" value="MFS_SpdSyn"/>
    <property type="match status" value="1"/>
</dbReference>
<evidence type="ECO:0000313" key="3">
    <source>
        <dbReference type="Proteomes" id="UP000235739"/>
    </source>
</evidence>
<accession>A0A2N7S4R7</accession>